<feature type="transmembrane region" description="Helical" evidence="1">
    <location>
        <begin position="12"/>
        <end position="32"/>
    </location>
</feature>
<comment type="caution">
    <text evidence="2">The sequence shown here is derived from an EMBL/GenBank/DDBJ whole genome shotgun (WGS) entry which is preliminary data.</text>
</comment>
<keyword evidence="3" id="KW-1185">Reference proteome</keyword>
<reference evidence="2 3" key="1">
    <citation type="journal article" date="2021" name="Elife">
        <title>Chloroplast acquisition without the gene transfer in kleptoplastic sea slugs, Plakobranchus ocellatus.</title>
        <authorList>
            <person name="Maeda T."/>
            <person name="Takahashi S."/>
            <person name="Yoshida T."/>
            <person name="Shimamura S."/>
            <person name="Takaki Y."/>
            <person name="Nagai Y."/>
            <person name="Toyoda A."/>
            <person name="Suzuki Y."/>
            <person name="Arimoto A."/>
            <person name="Ishii H."/>
            <person name="Satoh N."/>
            <person name="Nishiyama T."/>
            <person name="Hasebe M."/>
            <person name="Maruyama T."/>
            <person name="Minagawa J."/>
            <person name="Obokata J."/>
            <person name="Shigenobu S."/>
        </authorList>
    </citation>
    <scope>NUCLEOTIDE SEQUENCE [LARGE SCALE GENOMIC DNA]</scope>
</reference>
<dbReference type="AlphaFoldDB" id="A0AAV4DMZ9"/>
<evidence type="ECO:0000256" key="1">
    <source>
        <dbReference type="SAM" id="Phobius"/>
    </source>
</evidence>
<sequence length="111" mass="12198">MSPSYTTPHYVLMAISVVVVAIFVGGLVYLVMREKHKLSMAKKEHIRSLLGRRRKGISAGPKCETQISSPSEKSQMTQVQMNRSFYGFPTRLVSNTQAGGKSGRADTIAPL</sequence>
<protein>
    <submittedName>
        <fullName evidence="2">Uncharacterized protein</fullName>
    </submittedName>
</protein>
<keyword evidence="1" id="KW-0812">Transmembrane</keyword>
<accession>A0AAV4DMZ9</accession>
<keyword evidence="1" id="KW-0472">Membrane</keyword>
<gene>
    <name evidence="2" type="ORF">PoB_007191000</name>
</gene>
<proteinExistence type="predicted"/>
<evidence type="ECO:0000313" key="3">
    <source>
        <dbReference type="Proteomes" id="UP000735302"/>
    </source>
</evidence>
<organism evidence="2 3">
    <name type="scientific">Plakobranchus ocellatus</name>
    <dbReference type="NCBI Taxonomy" id="259542"/>
    <lineage>
        <taxon>Eukaryota</taxon>
        <taxon>Metazoa</taxon>
        <taxon>Spiralia</taxon>
        <taxon>Lophotrochozoa</taxon>
        <taxon>Mollusca</taxon>
        <taxon>Gastropoda</taxon>
        <taxon>Heterobranchia</taxon>
        <taxon>Euthyneura</taxon>
        <taxon>Panpulmonata</taxon>
        <taxon>Sacoglossa</taxon>
        <taxon>Placobranchoidea</taxon>
        <taxon>Plakobranchidae</taxon>
        <taxon>Plakobranchus</taxon>
    </lineage>
</organism>
<dbReference type="EMBL" id="BLXT01008059">
    <property type="protein sequence ID" value="GFO45405.1"/>
    <property type="molecule type" value="Genomic_DNA"/>
</dbReference>
<name>A0AAV4DMZ9_9GAST</name>
<dbReference type="Proteomes" id="UP000735302">
    <property type="component" value="Unassembled WGS sequence"/>
</dbReference>
<evidence type="ECO:0000313" key="2">
    <source>
        <dbReference type="EMBL" id="GFO45405.1"/>
    </source>
</evidence>
<keyword evidence="1" id="KW-1133">Transmembrane helix</keyword>